<dbReference type="Pfam" id="PF01522">
    <property type="entry name" value="Polysacc_deac_1"/>
    <property type="match status" value="1"/>
</dbReference>
<dbReference type="RefSeq" id="WP_200757117.1">
    <property type="nucleotide sequence ID" value="NZ_AP023366.1"/>
</dbReference>
<protein>
    <submittedName>
        <fullName evidence="2">Polysaccharide deacetylase PdaB family</fullName>
    </submittedName>
</protein>
<evidence type="ECO:0000313" key="3">
    <source>
        <dbReference type="Proteomes" id="UP000593802"/>
    </source>
</evidence>
<dbReference type="NCBIfam" id="TIGR02764">
    <property type="entry name" value="spore_ybaN_pdaB"/>
    <property type="match status" value="1"/>
</dbReference>
<dbReference type="SUPFAM" id="SSF88713">
    <property type="entry name" value="Glycoside hydrolase/deacetylase"/>
    <property type="match status" value="1"/>
</dbReference>
<dbReference type="AlphaFoldDB" id="A0A7I8DEM2"/>
<sequence length="256" mass="28228">MNIIWSFQWKQGKRVAILAIAMLLFVGVLYSEAGFGKIGALPTITPSSPGAIYKVDTDQKVVALTFDISWGEKTPGPVLDVLDKKGLTKATFFLSGPWTATHTDIAKRIKSMGFEIGSHGNLHKNFSEYSNEWIDDQVKKAEASIYDVTGVKTKLIRTPNGDFNKRVLEKLHSMGYTTIQWDTDSLDWKNPGVDAIVNRVLSKAHPGDIILMHASDSCKQTVEALPRIIDGLRAKGYQFVTVSELIAGTNAKSKTE</sequence>
<accession>A0A7I8DEM2</accession>
<proteinExistence type="predicted"/>
<dbReference type="PANTHER" id="PTHR10587:SF128">
    <property type="entry name" value="POLYSACCHARIDE DEACETYLASE PDAB-RELATED"/>
    <property type="match status" value="1"/>
</dbReference>
<dbReference type="KEGG" id="eff:skT53_22810"/>
<name>A0A7I8DEM2_9BACL</name>
<keyword evidence="3" id="KW-1185">Reference proteome</keyword>
<dbReference type="Proteomes" id="UP000593802">
    <property type="component" value="Chromosome"/>
</dbReference>
<reference evidence="2 3" key="1">
    <citation type="submission" date="2020-08" db="EMBL/GenBank/DDBJ databases">
        <title>Complete Genome Sequence of Effusibacillus dendaii Strain skT53, Isolated from Farmland soil.</title>
        <authorList>
            <person name="Konishi T."/>
            <person name="Kawasaki H."/>
        </authorList>
    </citation>
    <scope>NUCLEOTIDE SEQUENCE [LARGE SCALE GENOMIC DNA]</scope>
    <source>
        <strain evidence="3">skT53</strain>
    </source>
</reference>
<dbReference type="GO" id="GO:0016810">
    <property type="term" value="F:hydrolase activity, acting on carbon-nitrogen (but not peptide) bonds"/>
    <property type="evidence" value="ECO:0007669"/>
    <property type="project" value="InterPro"/>
</dbReference>
<dbReference type="PROSITE" id="PS51677">
    <property type="entry name" value="NODB"/>
    <property type="match status" value="1"/>
</dbReference>
<feature type="domain" description="NodB homology" evidence="1">
    <location>
        <begin position="60"/>
        <end position="240"/>
    </location>
</feature>
<organism evidence="2 3">
    <name type="scientific">Effusibacillus dendaii</name>
    <dbReference type="NCBI Taxonomy" id="2743772"/>
    <lineage>
        <taxon>Bacteria</taxon>
        <taxon>Bacillati</taxon>
        <taxon>Bacillota</taxon>
        <taxon>Bacilli</taxon>
        <taxon>Bacillales</taxon>
        <taxon>Alicyclobacillaceae</taxon>
        <taxon>Effusibacillus</taxon>
    </lineage>
</organism>
<dbReference type="InterPro" id="IPR002509">
    <property type="entry name" value="NODB_dom"/>
</dbReference>
<dbReference type="Gene3D" id="3.20.20.370">
    <property type="entry name" value="Glycoside hydrolase/deacetylase"/>
    <property type="match status" value="1"/>
</dbReference>
<evidence type="ECO:0000259" key="1">
    <source>
        <dbReference type="PROSITE" id="PS51677"/>
    </source>
</evidence>
<dbReference type="PANTHER" id="PTHR10587">
    <property type="entry name" value="GLYCOSYL TRANSFERASE-RELATED"/>
    <property type="match status" value="1"/>
</dbReference>
<dbReference type="InterPro" id="IPR050248">
    <property type="entry name" value="Polysacc_deacetylase_ArnD"/>
</dbReference>
<dbReference type="InterPro" id="IPR011330">
    <property type="entry name" value="Glyco_hydro/deAcase_b/a-brl"/>
</dbReference>
<gene>
    <name evidence="2" type="ORF">skT53_22810</name>
</gene>
<dbReference type="InterPro" id="IPR014132">
    <property type="entry name" value="PdaB-like"/>
</dbReference>
<dbReference type="GO" id="GO:0016020">
    <property type="term" value="C:membrane"/>
    <property type="evidence" value="ECO:0007669"/>
    <property type="project" value="TreeGrafter"/>
</dbReference>
<dbReference type="GO" id="GO:0005975">
    <property type="term" value="P:carbohydrate metabolic process"/>
    <property type="evidence" value="ECO:0007669"/>
    <property type="project" value="InterPro"/>
</dbReference>
<evidence type="ECO:0000313" key="2">
    <source>
        <dbReference type="EMBL" id="BCJ87296.1"/>
    </source>
</evidence>
<dbReference type="EMBL" id="AP023366">
    <property type="protein sequence ID" value="BCJ87296.1"/>
    <property type="molecule type" value="Genomic_DNA"/>
</dbReference>